<dbReference type="CDD" id="cd07377">
    <property type="entry name" value="WHTH_GntR"/>
    <property type="match status" value="1"/>
</dbReference>
<evidence type="ECO:0000256" key="3">
    <source>
        <dbReference type="ARBA" id="ARBA00023163"/>
    </source>
</evidence>
<evidence type="ECO:0000256" key="2">
    <source>
        <dbReference type="ARBA" id="ARBA00023125"/>
    </source>
</evidence>
<feature type="domain" description="HTH gntR-type" evidence="4">
    <location>
        <begin position="3"/>
        <end position="71"/>
    </location>
</feature>
<dbReference type="Gene3D" id="1.10.10.10">
    <property type="entry name" value="Winged helix-like DNA-binding domain superfamily/Winged helix DNA-binding domain"/>
    <property type="match status" value="1"/>
</dbReference>
<comment type="caution">
    <text evidence="5">The sequence shown here is derived from an EMBL/GenBank/DDBJ whole genome shotgun (WGS) entry which is preliminary data.</text>
</comment>
<evidence type="ECO:0000256" key="1">
    <source>
        <dbReference type="ARBA" id="ARBA00023015"/>
    </source>
</evidence>
<dbReference type="GO" id="GO:0003677">
    <property type="term" value="F:DNA binding"/>
    <property type="evidence" value="ECO:0007669"/>
    <property type="project" value="UniProtKB-KW"/>
</dbReference>
<dbReference type="PRINTS" id="PR00035">
    <property type="entry name" value="HTHGNTR"/>
</dbReference>
<dbReference type="Pfam" id="PF00392">
    <property type="entry name" value="GntR"/>
    <property type="match status" value="1"/>
</dbReference>
<evidence type="ECO:0000259" key="4">
    <source>
        <dbReference type="PROSITE" id="PS50949"/>
    </source>
</evidence>
<keyword evidence="1" id="KW-0805">Transcription regulation</keyword>
<evidence type="ECO:0000313" key="6">
    <source>
        <dbReference type="Proteomes" id="UP000249082"/>
    </source>
</evidence>
<proteinExistence type="predicted"/>
<dbReference type="Gene3D" id="1.20.120.530">
    <property type="entry name" value="GntR ligand-binding domain-like"/>
    <property type="match status" value="1"/>
</dbReference>
<dbReference type="AlphaFoldDB" id="A0A2W5NUV2"/>
<dbReference type="EMBL" id="QFPX01000001">
    <property type="protein sequence ID" value="PZQ57391.1"/>
    <property type="molecule type" value="Genomic_DNA"/>
</dbReference>
<name>A0A2W5NUV2_9SPHN</name>
<dbReference type="SMART" id="SM00895">
    <property type="entry name" value="FCD"/>
    <property type="match status" value="1"/>
</dbReference>
<dbReference type="PANTHER" id="PTHR43537:SF5">
    <property type="entry name" value="UXU OPERON TRANSCRIPTIONAL REGULATOR"/>
    <property type="match status" value="1"/>
</dbReference>
<sequence>MADRLFQGIADQIVALIDEGVFPPGTRLPGERELAERFNVSRVTIREAEIALQAVGVIKIKTGSGVYVADRGARGDDALPKVSALELTEARSLFESEAAALAAPVISDEALDRLDELLAAMATEEDDEKSTEIDREFHMLIASGSGNAAITHVIRTLWRLRTELPEIRHTHESVCHHDGMTRQDEHASIVEALRGRDPQAARLAMRRHFNRLLGSMLDATEEQAISELKRKARESRERFLMSAKIG</sequence>
<keyword evidence="2" id="KW-0238">DNA-binding</keyword>
<dbReference type="InterPro" id="IPR011711">
    <property type="entry name" value="GntR_C"/>
</dbReference>
<dbReference type="InterPro" id="IPR036388">
    <property type="entry name" value="WH-like_DNA-bd_sf"/>
</dbReference>
<evidence type="ECO:0000313" key="5">
    <source>
        <dbReference type="EMBL" id="PZQ57391.1"/>
    </source>
</evidence>
<protein>
    <submittedName>
        <fullName evidence="5">FadR family transcriptional regulator</fullName>
    </submittedName>
</protein>
<organism evidence="5 6">
    <name type="scientific">Novosphingobium pentaromativorans</name>
    <dbReference type="NCBI Taxonomy" id="205844"/>
    <lineage>
        <taxon>Bacteria</taxon>
        <taxon>Pseudomonadati</taxon>
        <taxon>Pseudomonadota</taxon>
        <taxon>Alphaproteobacteria</taxon>
        <taxon>Sphingomonadales</taxon>
        <taxon>Sphingomonadaceae</taxon>
        <taxon>Novosphingobium</taxon>
    </lineage>
</organism>
<dbReference type="GO" id="GO:0003700">
    <property type="term" value="F:DNA-binding transcription factor activity"/>
    <property type="evidence" value="ECO:0007669"/>
    <property type="project" value="InterPro"/>
</dbReference>
<dbReference type="SMART" id="SM00345">
    <property type="entry name" value="HTH_GNTR"/>
    <property type="match status" value="1"/>
</dbReference>
<dbReference type="InterPro" id="IPR000524">
    <property type="entry name" value="Tscrpt_reg_HTH_GntR"/>
</dbReference>
<dbReference type="Pfam" id="PF07729">
    <property type="entry name" value="FCD"/>
    <property type="match status" value="1"/>
</dbReference>
<dbReference type="Proteomes" id="UP000249082">
    <property type="component" value="Unassembled WGS sequence"/>
</dbReference>
<dbReference type="InterPro" id="IPR008920">
    <property type="entry name" value="TF_FadR/GntR_C"/>
</dbReference>
<dbReference type="PANTHER" id="PTHR43537">
    <property type="entry name" value="TRANSCRIPTIONAL REGULATOR, GNTR FAMILY"/>
    <property type="match status" value="1"/>
</dbReference>
<reference evidence="5 6" key="1">
    <citation type="submission" date="2017-08" db="EMBL/GenBank/DDBJ databases">
        <title>Infants hospitalized years apart are colonized by the same room-sourced microbial strains.</title>
        <authorList>
            <person name="Brooks B."/>
            <person name="Olm M.R."/>
            <person name="Firek B.A."/>
            <person name="Baker R."/>
            <person name="Thomas B.C."/>
            <person name="Morowitz M.J."/>
            <person name="Banfield J.F."/>
        </authorList>
    </citation>
    <scope>NUCLEOTIDE SEQUENCE [LARGE SCALE GENOMIC DNA]</scope>
    <source>
        <strain evidence="5">S2_005_002_R2_33</strain>
    </source>
</reference>
<gene>
    <name evidence="5" type="ORF">DI555_00115</name>
</gene>
<dbReference type="SUPFAM" id="SSF48008">
    <property type="entry name" value="GntR ligand-binding domain-like"/>
    <property type="match status" value="1"/>
</dbReference>
<dbReference type="SUPFAM" id="SSF46785">
    <property type="entry name" value="Winged helix' DNA-binding domain"/>
    <property type="match status" value="1"/>
</dbReference>
<accession>A0A2W5NUV2</accession>
<dbReference type="InterPro" id="IPR036390">
    <property type="entry name" value="WH_DNA-bd_sf"/>
</dbReference>
<dbReference type="PROSITE" id="PS50949">
    <property type="entry name" value="HTH_GNTR"/>
    <property type="match status" value="1"/>
</dbReference>
<keyword evidence="3" id="KW-0804">Transcription</keyword>